<keyword evidence="2" id="KW-0732">Signal</keyword>
<gene>
    <name evidence="3" type="ORF">EV44_g0538</name>
</gene>
<sequence length="134" mass="14706">MKLSYSAVGILVALVQLGVNSIAFSGYNCDGVFINDDYLRGLNKEIARERMDRSMQSRQKFSNVQKGSPSEKPYLLWPIAPTSKGYHKAPQGTIKAVISGPYNNPQAVSVVKMSGNHAIPCKVTKFQADVNPFL</sequence>
<accession>A0A0B1P7T8</accession>
<feature type="signal peptide" evidence="2">
    <location>
        <begin position="1"/>
        <end position="23"/>
    </location>
</feature>
<comment type="caution">
    <text evidence="3">The sequence shown here is derived from an EMBL/GenBank/DDBJ whole genome shotgun (WGS) entry which is preliminary data.</text>
</comment>
<evidence type="ECO:0000256" key="1">
    <source>
        <dbReference type="SAM" id="MobiDB-lite"/>
    </source>
</evidence>
<evidence type="ECO:0000313" key="4">
    <source>
        <dbReference type="Proteomes" id="UP000030854"/>
    </source>
</evidence>
<name>A0A0B1P7T8_UNCNE</name>
<keyword evidence="4" id="KW-1185">Reference proteome</keyword>
<proteinExistence type="predicted"/>
<dbReference type="HOGENOM" id="CLU_1897736_0_0_1"/>
<feature type="region of interest" description="Disordered" evidence="1">
    <location>
        <begin position="51"/>
        <end position="70"/>
    </location>
</feature>
<evidence type="ECO:0000256" key="2">
    <source>
        <dbReference type="SAM" id="SignalP"/>
    </source>
</evidence>
<feature type="compositionally biased region" description="Polar residues" evidence="1">
    <location>
        <begin position="56"/>
        <end position="68"/>
    </location>
</feature>
<dbReference type="Proteomes" id="UP000030854">
    <property type="component" value="Unassembled WGS sequence"/>
</dbReference>
<reference evidence="3 4" key="1">
    <citation type="journal article" date="2014" name="BMC Genomics">
        <title>Adaptive genomic structural variation in the grape powdery mildew pathogen, Erysiphe necator.</title>
        <authorList>
            <person name="Jones L."/>
            <person name="Riaz S."/>
            <person name="Morales-Cruz A."/>
            <person name="Amrine K.C."/>
            <person name="McGuire B."/>
            <person name="Gubler W.D."/>
            <person name="Walker M.A."/>
            <person name="Cantu D."/>
        </authorList>
    </citation>
    <scope>NUCLEOTIDE SEQUENCE [LARGE SCALE GENOMIC DNA]</scope>
    <source>
        <strain evidence="4">c</strain>
    </source>
</reference>
<dbReference type="EMBL" id="JNVN01001453">
    <property type="protein sequence ID" value="KHJ33415.1"/>
    <property type="molecule type" value="Genomic_DNA"/>
</dbReference>
<evidence type="ECO:0000313" key="3">
    <source>
        <dbReference type="EMBL" id="KHJ33415.1"/>
    </source>
</evidence>
<dbReference type="AlphaFoldDB" id="A0A0B1P7T8"/>
<feature type="chain" id="PRO_5002058959" evidence="2">
    <location>
        <begin position="24"/>
        <end position="134"/>
    </location>
</feature>
<protein>
    <submittedName>
        <fullName evidence="3">Uncharacterized protein</fullName>
    </submittedName>
</protein>
<organism evidence="3 4">
    <name type="scientific">Uncinula necator</name>
    <name type="common">Grape powdery mildew</name>
    <dbReference type="NCBI Taxonomy" id="52586"/>
    <lineage>
        <taxon>Eukaryota</taxon>
        <taxon>Fungi</taxon>
        <taxon>Dikarya</taxon>
        <taxon>Ascomycota</taxon>
        <taxon>Pezizomycotina</taxon>
        <taxon>Leotiomycetes</taxon>
        <taxon>Erysiphales</taxon>
        <taxon>Erysiphaceae</taxon>
        <taxon>Erysiphe</taxon>
    </lineage>
</organism>
<dbReference type="SMR" id="A0A0B1P7T8"/>